<evidence type="ECO:0000313" key="12">
    <source>
        <dbReference type="Proteomes" id="UP000199161"/>
    </source>
</evidence>
<reference evidence="12" key="1">
    <citation type="submission" date="2016-10" db="EMBL/GenBank/DDBJ databases">
        <authorList>
            <person name="Varghese N."/>
            <person name="Submissions S."/>
        </authorList>
    </citation>
    <scope>NUCLEOTIDE SEQUENCE [LARGE SCALE GENOMIC DNA]</scope>
    <source>
        <strain evidence="12">DSM 13078</strain>
    </source>
</reference>
<dbReference type="InterPro" id="IPR048279">
    <property type="entry name" value="MdtK-like"/>
</dbReference>
<feature type="transmembrane region" description="Helical" evidence="10">
    <location>
        <begin position="389"/>
        <end position="411"/>
    </location>
</feature>
<evidence type="ECO:0000256" key="8">
    <source>
        <dbReference type="ARBA" id="ARBA00023136"/>
    </source>
</evidence>
<evidence type="ECO:0000313" key="11">
    <source>
        <dbReference type="EMBL" id="SFB70164.1"/>
    </source>
</evidence>
<proteinExistence type="predicted"/>
<keyword evidence="12" id="KW-1185">Reference proteome</keyword>
<dbReference type="Pfam" id="PF01554">
    <property type="entry name" value="MatE"/>
    <property type="match status" value="2"/>
</dbReference>
<dbReference type="CDD" id="cd13137">
    <property type="entry name" value="MATE_NorM_like"/>
    <property type="match status" value="1"/>
</dbReference>
<keyword evidence="7" id="KW-0406">Ion transport</keyword>
<evidence type="ECO:0000256" key="1">
    <source>
        <dbReference type="ARBA" id="ARBA00004651"/>
    </source>
</evidence>
<keyword evidence="3" id="KW-0050">Antiport</keyword>
<evidence type="ECO:0000256" key="5">
    <source>
        <dbReference type="ARBA" id="ARBA00022692"/>
    </source>
</evidence>
<keyword evidence="4" id="KW-1003">Cell membrane</keyword>
<dbReference type="GO" id="GO:0006811">
    <property type="term" value="P:monoatomic ion transport"/>
    <property type="evidence" value="ECO:0007669"/>
    <property type="project" value="UniProtKB-KW"/>
</dbReference>
<feature type="transmembrane region" description="Helical" evidence="10">
    <location>
        <begin position="166"/>
        <end position="189"/>
    </location>
</feature>
<keyword evidence="5 10" id="KW-0812">Transmembrane</keyword>
<dbReference type="GO" id="GO:0015297">
    <property type="term" value="F:antiporter activity"/>
    <property type="evidence" value="ECO:0007669"/>
    <property type="project" value="UniProtKB-KW"/>
</dbReference>
<feature type="transmembrane region" description="Helical" evidence="10">
    <location>
        <begin position="317"/>
        <end position="342"/>
    </location>
</feature>
<evidence type="ECO:0000256" key="7">
    <source>
        <dbReference type="ARBA" id="ARBA00023065"/>
    </source>
</evidence>
<evidence type="ECO:0000256" key="2">
    <source>
        <dbReference type="ARBA" id="ARBA00022448"/>
    </source>
</evidence>
<name>A0A1I1D5U1_NATHA</name>
<protein>
    <recommendedName>
        <fullName evidence="9">Multidrug-efflux transporter</fullName>
    </recommendedName>
</protein>
<accession>A0A1I1D5U1</accession>
<dbReference type="PANTHER" id="PTHR43298">
    <property type="entry name" value="MULTIDRUG RESISTANCE PROTEIN NORM-RELATED"/>
    <property type="match status" value="1"/>
</dbReference>
<evidence type="ECO:0000256" key="4">
    <source>
        <dbReference type="ARBA" id="ARBA00022475"/>
    </source>
</evidence>
<dbReference type="GO" id="GO:0042910">
    <property type="term" value="F:xenobiotic transmembrane transporter activity"/>
    <property type="evidence" value="ECO:0007669"/>
    <property type="project" value="InterPro"/>
</dbReference>
<dbReference type="PIRSF" id="PIRSF006603">
    <property type="entry name" value="DinF"/>
    <property type="match status" value="1"/>
</dbReference>
<dbReference type="AlphaFoldDB" id="A0A1I1D5U1"/>
<dbReference type="InterPro" id="IPR002528">
    <property type="entry name" value="MATE_fam"/>
</dbReference>
<dbReference type="Proteomes" id="UP000199161">
    <property type="component" value="Unassembled WGS sequence"/>
</dbReference>
<feature type="transmembrane region" description="Helical" evidence="10">
    <location>
        <begin position="96"/>
        <end position="114"/>
    </location>
</feature>
<dbReference type="EMBL" id="FOKW01000001">
    <property type="protein sequence ID" value="SFB70164.1"/>
    <property type="molecule type" value="Genomic_DNA"/>
</dbReference>
<organism evidence="11 12">
    <name type="scientific">Natronobacterium haloterrestre</name>
    <name type="common">Halobiforma haloterrestris</name>
    <dbReference type="NCBI Taxonomy" id="148448"/>
    <lineage>
        <taxon>Archaea</taxon>
        <taxon>Methanobacteriati</taxon>
        <taxon>Methanobacteriota</taxon>
        <taxon>Stenosarchaea group</taxon>
        <taxon>Halobacteria</taxon>
        <taxon>Halobacteriales</taxon>
        <taxon>Natrialbaceae</taxon>
        <taxon>Natronobacterium</taxon>
    </lineage>
</organism>
<keyword evidence="6 10" id="KW-1133">Transmembrane helix</keyword>
<evidence type="ECO:0000256" key="3">
    <source>
        <dbReference type="ARBA" id="ARBA00022449"/>
    </source>
</evidence>
<dbReference type="InterPro" id="IPR050222">
    <property type="entry name" value="MATE_MdtK"/>
</dbReference>
<dbReference type="GO" id="GO:0005886">
    <property type="term" value="C:plasma membrane"/>
    <property type="evidence" value="ECO:0007669"/>
    <property type="project" value="UniProtKB-SubCell"/>
</dbReference>
<dbReference type="PANTHER" id="PTHR43298:SF2">
    <property type="entry name" value="FMN_FAD EXPORTER YEEO-RELATED"/>
    <property type="match status" value="1"/>
</dbReference>
<comment type="subcellular location">
    <subcellularLocation>
        <location evidence="1">Cell membrane</location>
        <topology evidence="1">Multi-pass membrane protein</topology>
    </subcellularLocation>
</comment>
<gene>
    <name evidence="11" type="ORF">SAMN05444422_101312</name>
</gene>
<evidence type="ECO:0000256" key="9">
    <source>
        <dbReference type="ARBA" id="ARBA00031636"/>
    </source>
</evidence>
<dbReference type="NCBIfam" id="TIGR00797">
    <property type="entry name" value="matE"/>
    <property type="match status" value="1"/>
</dbReference>
<feature type="transmembrane region" description="Helical" evidence="10">
    <location>
        <begin position="417"/>
        <end position="438"/>
    </location>
</feature>
<sequence>MDAEQRGRLVDVWRRVLDLSWPVMVEQFLRTLMRTTDVAVTGLFSPAAVAAVGLADLYARLPLRIGLGLGSGVIALSSQDTGADATANRDEAITQAILLGAVAGIPFVIFGYGLGRWAIAVLGAESEVARMGGLYLAIIFATTPARHVALVAARSIQGAGDTRTPMYVNGVSNALNIVGTVVLGLGLGPAPTLEIVGVGIATAVGNVFSAVALSAAIYGAWTPAGFVRPTEWTITRQLLAISAPRIVEGLVTTVLEFPFNSILLFFGTEVNAAYQIGRRVYQQLTGPLSRGYRTGTSIVVGQTLGEGDPAGARYNGWAAAALGVATVGSLGAVLFVGAEWFVSFFTDDPATRGYAAAFAATYAVAAPVTVLYVVLAGALTSGSDTTTPFIGRITGMFFGMVGVSYVFGIRLGYGLPAVYASIVVYYLWATIYVVVGFYRGGWVERTQSMMDERGTTPGED</sequence>
<evidence type="ECO:0000256" key="10">
    <source>
        <dbReference type="SAM" id="Phobius"/>
    </source>
</evidence>
<evidence type="ECO:0000256" key="6">
    <source>
        <dbReference type="ARBA" id="ARBA00022989"/>
    </source>
</evidence>
<feature type="transmembrane region" description="Helical" evidence="10">
    <location>
        <begin position="195"/>
        <end position="221"/>
    </location>
</feature>
<keyword evidence="2" id="KW-0813">Transport</keyword>
<feature type="transmembrane region" description="Helical" evidence="10">
    <location>
        <begin position="354"/>
        <end position="377"/>
    </location>
</feature>
<feature type="transmembrane region" description="Helical" evidence="10">
    <location>
        <begin position="134"/>
        <end position="154"/>
    </location>
</feature>
<keyword evidence="8 10" id="KW-0472">Membrane</keyword>